<dbReference type="Proteomes" id="UP000748531">
    <property type="component" value="Unassembled WGS sequence"/>
</dbReference>
<evidence type="ECO:0000313" key="1">
    <source>
        <dbReference type="EMBL" id="KAF5398910.1"/>
    </source>
</evidence>
<reference evidence="1" key="1">
    <citation type="submission" date="2019-05" db="EMBL/GenBank/DDBJ databases">
        <title>Annotation for the trematode Paragonimus heterotremus.</title>
        <authorList>
            <person name="Choi Y.-J."/>
        </authorList>
    </citation>
    <scope>NUCLEOTIDE SEQUENCE</scope>
    <source>
        <strain evidence="1">LC</strain>
    </source>
</reference>
<gene>
    <name evidence="1" type="ORF">PHET_07551</name>
</gene>
<accession>A0A8J4SMG4</accession>
<comment type="caution">
    <text evidence="1">The sequence shown here is derived from an EMBL/GenBank/DDBJ whole genome shotgun (WGS) entry which is preliminary data.</text>
</comment>
<proteinExistence type="predicted"/>
<dbReference type="AlphaFoldDB" id="A0A8J4SMG4"/>
<name>A0A8J4SMG4_9TREM</name>
<dbReference type="EMBL" id="LUCH01004529">
    <property type="protein sequence ID" value="KAF5398910.1"/>
    <property type="molecule type" value="Genomic_DNA"/>
</dbReference>
<evidence type="ECO:0000313" key="2">
    <source>
        <dbReference type="Proteomes" id="UP000748531"/>
    </source>
</evidence>
<organism evidence="1 2">
    <name type="scientific">Paragonimus heterotremus</name>
    <dbReference type="NCBI Taxonomy" id="100268"/>
    <lineage>
        <taxon>Eukaryota</taxon>
        <taxon>Metazoa</taxon>
        <taxon>Spiralia</taxon>
        <taxon>Lophotrochozoa</taxon>
        <taxon>Platyhelminthes</taxon>
        <taxon>Trematoda</taxon>
        <taxon>Digenea</taxon>
        <taxon>Plagiorchiida</taxon>
        <taxon>Troglotremata</taxon>
        <taxon>Troglotrematidae</taxon>
        <taxon>Paragonimus</taxon>
    </lineage>
</organism>
<keyword evidence="2" id="KW-1185">Reference proteome</keyword>
<protein>
    <submittedName>
        <fullName evidence="1">Uncharacterized protein</fullName>
    </submittedName>
</protein>
<sequence>MHIFTDCLIFPFVSDSADSTGSFLQFYPPMSISERNMNVVSGRLNREYASVSHSSQISAIGRKPHNALRESNYMEQRQQAPVSTVWDWVQTPSPYDAEATDAFTTPVNVVNTYQRYMDIKLDSPRTDSSLLTASVVQPDATAMHTYRKCIDLAEGKIYPIPSLSMEFYQVTVAVATRLRC</sequence>